<dbReference type="GO" id="GO:0006508">
    <property type="term" value="P:proteolysis"/>
    <property type="evidence" value="ECO:0007669"/>
    <property type="project" value="UniProtKB-KW"/>
</dbReference>
<proteinExistence type="inferred from homology"/>
<feature type="domain" description="Peptidase C1A papain C-terminal" evidence="9">
    <location>
        <begin position="91"/>
        <end position="341"/>
    </location>
</feature>
<keyword evidence="4" id="KW-0378">Hydrolase</keyword>
<dbReference type="FunFam" id="3.90.70.10:FF:000031">
    <property type="entry name" value="Cathepsin B"/>
    <property type="match status" value="1"/>
</dbReference>
<feature type="signal peptide" evidence="8">
    <location>
        <begin position="1"/>
        <end position="17"/>
    </location>
</feature>
<keyword evidence="11" id="KW-1185">Reference proteome</keyword>
<comment type="caution">
    <text evidence="10">The sequence shown here is derived from an EMBL/GenBank/DDBJ whole genome shotgun (WGS) entry which is preliminary data.</text>
</comment>
<dbReference type="PANTHER" id="PTHR12411">
    <property type="entry name" value="CYSTEINE PROTEASE FAMILY C1-RELATED"/>
    <property type="match status" value="1"/>
</dbReference>
<evidence type="ECO:0000256" key="7">
    <source>
        <dbReference type="ARBA" id="ARBA00023157"/>
    </source>
</evidence>
<evidence type="ECO:0000256" key="6">
    <source>
        <dbReference type="ARBA" id="ARBA00023145"/>
    </source>
</evidence>
<dbReference type="InterPro" id="IPR038765">
    <property type="entry name" value="Papain-like_cys_pep_sf"/>
</dbReference>
<evidence type="ECO:0000259" key="9">
    <source>
        <dbReference type="SMART" id="SM00645"/>
    </source>
</evidence>
<keyword evidence="5" id="KW-0788">Thiol protease</keyword>
<protein>
    <recommendedName>
        <fullName evidence="9">Peptidase C1A papain C-terminal domain-containing protein</fullName>
    </recommendedName>
</protein>
<comment type="similarity">
    <text evidence="1">Belongs to the peptidase C1 family.</text>
</comment>
<evidence type="ECO:0000313" key="11">
    <source>
        <dbReference type="Proteomes" id="UP000291343"/>
    </source>
</evidence>
<dbReference type="InterPro" id="IPR013128">
    <property type="entry name" value="Peptidase_C1A"/>
</dbReference>
<dbReference type="EMBL" id="QKKF02028822">
    <property type="protein sequence ID" value="RZF35345.1"/>
    <property type="molecule type" value="Genomic_DNA"/>
</dbReference>
<evidence type="ECO:0000256" key="2">
    <source>
        <dbReference type="ARBA" id="ARBA00022670"/>
    </source>
</evidence>
<dbReference type="PROSITE" id="PS00639">
    <property type="entry name" value="THIOL_PROTEASE_HIS"/>
    <property type="match status" value="1"/>
</dbReference>
<dbReference type="InterPro" id="IPR012599">
    <property type="entry name" value="Propeptide_C1A"/>
</dbReference>
<evidence type="ECO:0000256" key="1">
    <source>
        <dbReference type="ARBA" id="ARBA00008455"/>
    </source>
</evidence>
<evidence type="ECO:0000256" key="8">
    <source>
        <dbReference type="SAM" id="SignalP"/>
    </source>
</evidence>
<feature type="chain" id="PRO_5019748731" description="Peptidase C1A papain C-terminal domain-containing protein" evidence="8">
    <location>
        <begin position="18"/>
        <end position="346"/>
    </location>
</feature>
<dbReference type="SUPFAM" id="SSF54001">
    <property type="entry name" value="Cysteine proteinases"/>
    <property type="match status" value="1"/>
</dbReference>
<dbReference type="InterPro" id="IPR000668">
    <property type="entry name" value="Peptidase_C1A_C"/>
</dbReference>
<dbReference type="PROSITE" id="PS00139">
    <property type="entry name" value="THIOL_PROTEASE_CYS"/>
    <property type="match status" value="1"/>
</dbReference>
<evidence type="ECO:0000256" key="5">
    <source>
        <dbReference type="ARBA" id="ARBA00022807"/>
    </source>
</evidence>
<gene>
    <name evidence="10" type="ORF">LSTR_LSTR013402</name>
</gene>
<dbReference type="InParanoid" id="A0A482WP14"/>
<organism evidence="10 11">
    <name type="scientific">Laodelphax striatellus</name>
    <name type="common">Small brown planthopper</name>
    <name type="synonym">Delphax striatella</name>
    <dbReference type="NCBI Taxonomy" id="195883"/>
    <lineage>
        <taxon>Eukaryota</taxon>
        <taxon>Metazoa</taxon>
        <taxon>Ecdysozoa</taxon>
        <taxon>Arthropoda</taxon>
        <taxon>Hexapoda</taxon>
        <taxon>Insecta</taxon>
        <taxon>Pterygota</taxon>
        <taxon>Neoptera</taxon>
        <taxon>Paraneoptera</taxon>
        <taxon>Hemiptera</taxon>
        <taxon>Auchenorrhyncha</taxon>
        <taxon>Fulgoroidea</taxon>
        <taxon>Delphacidae</taxon>
        <taxon>Criomorphinae</taxon>
        <taxon>Laodelphax</taxon>
    </lineage>
</organism>
<dbReference type="Pfam" id="PF08127">
    <property type="entry name" value="Propeptide_C1"/>
    <property type="match status" value="1"/>
</dbReference>
<dbReference type="OrthoDB" id="640249at2759"/>
<dbReference type="PROSITE" id="PS00640">
    <property type="entry name" value="THIOL_PROTEASE_ASN"/>
    <property type="match status" value="1"/>
</dbReference>
<dbReference type="AlphaFoldDB" id="A0A482WP14"/>
<dbReference type="STRING" id="195883.A0A482WP14"/>
<dbReference type="SMART" id="SM00645">
    <property type="entry name" value="Pept_C1"/>
    <property type="match status" value="1"/>
</dbReference>
<dbReference type="PRINTS" id="PR00705">
    <property type="entry name" value="PAPAIN"/>
</dbReference>
<dbReference type="Proteomes" id="UP000291343">
    <property type="component" value="Unassembled WGS sequence"/>
</dbReference>
<accession>A0A482WP14</accession>
<dbReference type="GO" id="GO:0004197">
    <property type="term" value="F:cysteine-type endopeptidase activity"/>
    <property type="evidence" value="ECO:0007669"/>
    <property type="project" value="InterPro"/>
</dbReference>
<name>A0A482WP14_LAOST</name>
<evidence type="ECO:0000256" key="4">
    <source>
        <dbReference type="ARBA" id="ARBA00022801"/>
    </source>
</evidence>
<keyword evidence="2" id="KW-0645">Protease</keyword>
<dbReference type="Gene3D" id="3.90.70.10">
    <property type="entry name" value="Cysteine proteinases"/>
    <property type="match status" value="1"/>
</dbReference>
<sequence>MKSSICLLFVVVGAISALSEQENTIREVANKWIDTINNDPTSTWRAGHNFHPDTPMSYLKGLLGVSDIQPNLADLDQYVEEDSEENKKIKLPKYFDSRKKWKNCKSLREIRDQGNCGSCWAVAVAAAFADRLCIASKGKWNKHISSRELMSCCSYCGFGCQGGFPDAAWVYIKRHGLVTGGDYDSHDGCQPYPIAPCEHHIEGPKPNCSASDTEPTPVCETKCTHGPSHSYVQDRQKGKTAYMVPLGEKATQLEIFKNGPVVAAFKVYEDFFMYKSGVYKHHPESPFRGRHAVKVIGWGEQNGLPYWLVQNSWDYDWGDKGLFKIARGNECDFEKAMTAGKPNWKK</sequence>
<evidence type="ECO:0000256" key="3">
    <source>
        <dbReference type="ARBA" id="ARBA00022729"/>
    </source>
</evidence>
<evidence type="ECO:0000313" key="10">
    <source>
        <dbReference type="EMBL" id="RZF35345.1"/>
    </source>
</evidence>
<dbReference type="InterPro" id="IPR000169">
    <property type="entry name" value="Pept_cys_AS"/>
</dbReference>
<keyword evidence="3 8" id="KW-0732">Signal</keyword>
<keyword evidence="6" id="KW-0865">Zymogen</keyword>
<dbReference type="Pfam" id="PF00112">
    <property type="entry name" value="Peptidase_C1"/>
    <property type="match status" value="1"/>
</dbReference>
<dbReference type="CDD" id="cd02620">
    <property type="entry name" value="Peptidase_C1A_CathepsinB"/>
    <property type="match status" value="1"/>
</dbReference>
<dbReference type="InterPro" id="IPR025661">
    <property type="entry name" value="Pept_asp_AS"/>
</dbReference>
<reference evidence="10 11" key="1">
    <citation type="journal article" date="2017" name="Gigascience">
        <title>Genome sequence of the small brown planthopper, Laodelphax striatellus.</title>
        <authorList>
            <person name="Zhu J."/>
            <person name="Jiang F."/>
            <person name="Wang X."/>
            <person name="Yang P."/>
            <person name="Bao Y."/>
            <person name="Zhao W."/>
            <person name="Wang W."/>
            <person name="Lu H."/>
            <person name="Wang Q."/>
            <person name="Cui N."/>
            <person name="Li J."/>
            <person name="Chen X."/>
            <person name="Luo L."/>
            <person name="Yu J."/>
            <person name="Kang L."/>
            <person name="Cui F."/>
        </authorList>
    </citation>
    <scope>NUCLEOTIDE SEQUENCE [LARGE SCALE GENOMIC DNA]</scope>
    <source>
        <strain evidence="10">Lst14</strain>
    </source>
</reference>
<keyword evidence="7" id="KW-1015">Disulfide bond</keyword>
<dbReference type="InterPro" id="IPR025660">
    <property type="entry name" value="Pept_his_AS"/>
</dbReference>
<dbReference type="SMR" id="A0A482WP14"/>